<dbReference type="CDD" id="cd00183">
    <property type="entry name" value="TFIIS_I"/>
    <property type="match status" value="1"/>
</dbReference>
<dbReference type="Pfam" id="PF08711">
    <property type="entry name" value="Med26"/>
    <property type="match status" value="1"/>
</dbReference>
<proteinExistence type="predicted"/>
<reference evidence="6" key="2">
    <citation type="submission" date="2023-05" db="EMBL/GenBank/DDBJ databases">
        <authorList>
            <person name="Schelkunov M.I."/>
        </authorList>
    </citation>
    <scope>NUCLEOTIDE SEQUENCE</scope>
    <source>
        <strain evidence="6">Hsosn_3</strain>
        <tissue evidence="6">Leaf</tissue>
    </source>
</reference>
<name>A0AAD8JFX0_9APIA</name>
<evidence type="ECO:0000256" key="2">
    <source>
        <dbReference type="ARBA" id="ARBA00023242"/>
    </source>
</evidence>
<comment type="subcellular location">
    <subcellularLocation>
        <location evidence="1 3">Nucleus</location>
    </subcellularLocation>
</comment>
<dbReference type="GO" id="GO:0005634">
    <property type="term" value="C:nucleus"/>
    <property type="evidence" value="ECO:0007669"/>
    <property type="project" value="UniProtKB-SubCell"/>
</dbReference>
<dbReference type="EMBL" id="JAUIZM010000001">
    <property type="protein sequence ID" value="KAK1403805.1"/>
    <property type="molecule type" value="Genomic_DNA"/>
</dbReference>
<dbReference type="Gene3D" id="1.20.930.10">
    <property type="entry name" value="Conserved domain common to transcription factors TFIIS, elongin A, CRSP70"/>
    <property type="match status" value="1"/>
</dbReference>
<dbReference type="SMART" id="SM00509">
    <property type="entry name" value="TFS2N"/>
    <property type="match status" value="1"/>
</dbReference>
<dbReference type="InterPro" id="IPR003617">
    <property type="entry name" value="TFIIS/CRSP70_N_sub"/>
</dbReference>
<feature type="compositionally biased region" description="Pro residues" evidence="4">
    <location>
        <begin position="272"/>
        <end position="281"/>
    </location>
</feature>
<feature type="region of interest" description="Disordered" evidence="4">
    <location>
        <begin position="225"/>
        <end position="295"/>
    </location>
</feature>
<feature type="domain" description="TFIIS N-terminal" evidence="5">
    <location>
        <begin position="114"/>
        <end position="188"/>
    </location>
</feature>
<sequence>MDLDEFRMILSNSGVDIWSLIDTAIVVASTDYEHELRVRRDAIVRKLYACRNCGDQVNHRRNVVEPVMQVDDQDKLKHSPYTPQSVHRDDEVDIENDDDGELDPFGGLFDDEEARILRIKEQIEDPDQTEDSLIELLEGLADMDVTFKGLKETDIGRYVNRLRKHPSNEVKRLVKQLVRKWKDLVDEWVKLNPPEIPSSTVIVEAADGESPTMNMRRNLQNGYHQVPDFAYSPNPNNGSSGSERNNSEPEHKPKPIPRKEAPAKSSYRPAPRSAPIPPPNRPSKETAIDPDKLASARKRLHDNYQEAQNAKKQRTIQVMDIHEIPKPKNGYIAKNKGGFHGRNRR</sequence>
<accession>A0AAD8JFX0</accession>
<feature type="compositionally biased region" description="Low complexity" evidence="4">
    <location>
        <begin position="232"/>
        <end position="244"/>
    </location>
</feature>
<protein>
    <submittedName>
        <fullName evidence="6">Mediator of RNA polymerase II transcription subunit 26c</fullName>
    </submittedName>
</protein>
<dbReference type="AlphaFoldDB" id="A0AAD8JFX0"/>
<comment type="caution">
    <text evidence="6">The sequence shown here is derived from an EMBL/GenBank/DDBJ whole genome shotgun (WGS) entry which is preliminary data.</text>
</comment>
<evidence type="ECO:0000259" key="5">
    <source>
        <dbReference type="PROSITE" id="PS51319"/>
    </source>
</evidence>
<dbReference type="InterPro" id="IPR017923">
    <property type="entry name" value="TFIIS_N"/>
</dbReference>
<dbReference type="SUPFAM" id="SSF47676">
    <property type="entry name" value="Conserved domain common to transcription factors TFIIS, elongin A, CRSP70"/>
    <property type="match status" value="1"/>
</dbReference>
<evidence type="ECO:0000256" key="4">
    <source>
        <dbReference type="SAM" id="MobiDB-lite"/>
    </source>
</evidence>
<evidence type="ECO:0000256" key="1">
    <source>
        <dbReference type="ARBA" id="ARBA00004123"/>
    </source>
</evidence>
<feature type="region of interest" description="Disordered" evidence="4">
    <location>
        <begin position="325"/>
        <end position="345"/>
    </location>
</feature>
<dbReference type="PANTHER" id="PTHR47210">
    <property type="entry name" value="MEDIATOR OF RNA POLYMERASE II TRANSCRIPTION SUBUNIT 26C-RELATED"/>
    <property type="match status" value="1"/>
</dbReference>
<evidence type="ECO:0000256" key="3">
    <source>
        <dbReference type="PROSITE-ProRule" id="PRU00649"/>
    </source>
</evidence>
<dbReference type="PANTHER" id="PTHR47210:SF1">
    <property type="entry name" value="MEDIATOR OF RNA POLYMERASE II TRANSCRIPTION SUBUNIT 26C-RELATED"/>
    <property type="match status" value="1"/>
</dbReference>
<dbReference type="PROSITE" id="PS51319">
    <property type="entry name" value="TFIIS_N"/>
    <property type="match status" value="1"/>
</dbReference>
<reference evidence="6" key="1">
    <citation type="submission" date="2023-02" db="EMBL/GenBank/DDBJ databases">
        <title>Genome of toxic invasive species Heracleum sosnowskyi carries increased number of genes despite the absence of recent whole-genome duplications.</title>
        <authorList>
            <person name="Schelkunov M."/>
            <person name="Shtratnikova V."/>
            <person name="Makarenko M."/>
            <person name="Klepikova A."/>
            <person name="Omelchenko D."/>
            <person name="Novikova G."/>
            <person name="Obukhova E."/>
            <person name="Bogdanov V."/>
            <person name="Penin A."/>
            <person name="Logacheva M."/>
        </authorList>
    </citation>
    <scope>NUCLEOTIDE SEQUENCE</scope>
    <source>
        <strain evidence="6">Hsosn_3</strain>
        <tissue evidence="6">Leaf</tissue>
    </source>
</reference>
<dbReference type="Proteomes" id="UP001237642">
    <property type="component" value="Unassembled WGS sequence"/>
</dbReference>
<evidence type="ECO:0000313" key="7">
    <source>
        <dbReference type="Proteomes" id="UP001237642"/>
    </source>
</evidence>
<evidence type="ECO:0000313" key="6">
    <source>
        <dbReference type="EMBL" id="KAK1403805.1"/>
    </source>
</evidence>
<feature type="compositionally biased region" description="Basic and acidic residues" evidence="4">
    <location>
        <begin position="245"/>
        <end position="262"/>
    </location>
</feature>
<keyword evidence="7" id="KW-1185">Reference proteome</keyword>
<dbReference type="InterPro" id="IPR035441">
    <property type="entry name" value="TFIIS/LEDGF_dom_sf"/>
</dbReference>
<feature type="compositionally biased region" description="Basic and acidic residues" evidence="4">
    <location>
        <begin position="282"/>
        <end position="294"/>
    </location>
</feature>
<dbReference type="InterPro" id="IPR044790">
    <property type="entry name" value="MD26C-like"/>
</dbReference>
<organism evidence="6 7">
    <name type="scientific">Heracleum sosnowskyi</name>
    <dbReference type="NCBI Taxonomy" id="360622"/>
    <lineage>
        <taxon>Eukaryota</taxon>
        <taxon>Viridiplantae</taxon>
        <taxon>Streptophyta</taxon>
        <taxon>Embryophyta</taxon>
        <taxon>Tracheophyta</taxon>
        <taxon>Spermatophyta</taxon>
        <taxon>Magnoliopsida</taxon>
        <taxon>eudicotyledons</taxon>
        <taxon>Gunneridae</taxon>
        <taxon>Pentapetalae</taxon>
        <taxon>asterids</taxon>
        <taxon>campanulids</taxon>
        <taxon>Apiales</taxon>
        <taxon>Apiaceae</taxon>
        <taxon>Apioideae</taxon>
        <taxon>apioid superclade</taxon>
        <taxon>Tordylieae</taxon>
        <taxon>Tordyliinae</taxon>
        <taxon>Heracleum</taxon>
    </lineage>
</organism>
<gene>
    <name evidence="6" type="ORF">POM88_003410</name>
</gene>
<keyword evidence="2 3" id="KW-0539">Nucleus</keyword>